<protein>
    <submittedName>
        <fullName evidence="1">Uncharacterized protein</fullName>
    </submittedName>
</protein>
<dbReference type="GeneID" id="54289112"/>
<sequence>MPHKLLPRLLYPQVKSLPTLLAVVYEDSHVEAADLALAAALQVGAEPLKATAASAVRLALEHVVLTTAAAIIPLTPLPLPLLPLLPPLPHHP</sequence>
<proteinExistence type="predicted"/>
<evidence type="ECO:0000313" key="2">
    <source>
        <dbReference type="Proteomes" id="UP000799778"/>
    </source>
</evidence>
<dbReference type="Proteomes" id="UP000799778">
    <property type="component" value="Unassembled WGS sequence"/>
</dbReference>
<dbReference type="AlphaFoldDB" id="A0A6A5Y292"/>
<name>A0A6A5Y292_9PLEO</name>
<accession>A0A6A5Y292</accession>
<keyword evidence="2" id="KW-1185">Reference proteome</keyword>
<dbReference type="RefSeq" id="XP_033387981.1">
    <property type="nucleotide sequence ID" value="XM_033531715.1"/>
</dbReference>
<reference evidence="1" key="1">
    <citation type="journal article" date="2020" name="Stud. Mycol.">
        <title>101 Dothideomycetes genomes: a test case for predicting lifestyles and emergence of pathogens.</title>
        <authorList>
            <person name="Haridas S."/>
            <person name="Albert R."/>
            <person name="Binder M."/>
            <person name="Bloem J."/>
            <person name="Labutti K."/>
            <person name="Salamov A."/>
            <person name="Andreopoulos B."/>
            <person name="Baker S."/>
            <person name="Barry K."/>
            <person name="Bills G."/>
            <person name="Bluhm B."/>
            <person name="Cannon C."/>
            <person name="Castanera R."/>
            <person name="Culley D."/>
            <person name="Daum C."/>
            <person name="Ezra D."/>
            <person name="Gonzalez J."/>
            <person name="Henrissat B."/>
            <person name="Kuo A."/>
            <person name="Liang C."/>
            <person name="Lipzen A."/>
            <person name="Lutzoni F."/>
            <person name="Magnuson J."/>
            <person name="Mondo S."/>
            <person name="Nolan M."/>
            <person name="Ohm R."/>
            <person name="Pangilinan J."/>
            <person name="Park H.-J."/>
            <person name="Ramirez L."/>
            <person name="Alfaro M."/>
            <person name="Sun H."/>
            <person name="Tritt A."/>
            <person name="Yoshinaga Y."/>
            <person name="Zwiers L.-H."/>
            <person name="Turgeon B."/>
            <person name="Goodwin S."/>
            <person name="Spatafora J."/>
            <person name="Crous P."/>
            <person name="Grigoriev I."/>
        </authorList>
    </citation>
    <scope>NUCLEOTIDE SEQUENCE</scope>
    <source>
        <strain evidence="1">CBS 175.79</strain>
    </source>
</reference>
<dbReference type="EMBL" id="ML978067">
    <property type="protein sequence ID" value="KAF2019642.1"/>
    <property type="molecule type" value="Genomic_DNA"/>
</dbReference>
<evidence type="ECO:0000313" key="1">
    <source>
        <dbReference type="EMBL" id="KAF2019642.1"/>
    </source>
</evidence>
<organism evidence="1 2">
    <name type="scientific">Aaosphaeria arxii CBS 175.79</name>
    <dbReference type="NCBI Taxonomy" id="1450172"/>
    <lineage>
        <taxon>Eukaryota</taxon>
        <taxon>Fungi</taxon>
        <taxon>Dikarya</taxon>
        <taxon>Ascomycota</taxon>
        <taxon>Pezizomycotina</taxon>
        <taxon>Dothideomycetes</taxon>
        <taxon>Pleosporomycetidae</taxon>
        <taxon>Pleosporales</taxon>
        <taxon>Pleosporales incertae sedis</taxon>
        <taxon>Aaosphaeria</taxon>
    </lineage>
</organism>
<gene>
    <name evidence="1" type="ORF">BU24DRAFT_459291</name>
</gene>